<keyword evidence="2 5" id="KW-0812">Transmembrane</keyword>
<protein>
    <submittedName>
        <fullName evidence="7">DMT family transporter</fullName>
    </submittedName>
</protein>
<dbReference type="KEGG" id="naci:NUH88_10285"/>
<accession>A0A9J7AYC4</accession>
<evidence type="ECO:0000256" key="4">
    <source>
        <dbReference type="ARBA" id="ARBA00023136"/>
    </source>
</evidence>
<evidence type="ECO:0000256" key="1">
    <source>
        <dbReference type="ARBA" id="ARBA00004141"/>
    </source>
</evidence>
<evidence type="ECO:0000259" key="6">
    <source>
        <dbReference type="Pfam" id="PF00892"/>
    </source>
</evidence>
<evidence type="ECO:0000313" key="7">
    <source>
        <dbReference type="EMBL" id="UUX52070.1"/>
    </source>
</evidence>
<proteinExistence type="predicted"/>
<dbReference type="GO" id="GO:0016020">
    <property type="term" value="C:membrane"/>
    <property type="evidence" value="ECO:0007669"/>
    <property type="project" value="UniProtKB-SubCell"/>
</dbReference>
<dbReference type="InterPro" id="IPR000620">
    <property type="entry name" value="EamA_dom"/>
</dbReference>
<name>A0A9J7AYC4_9PROT</name>
<dbReference type="PANTHER" id="PTHR32322">
    <property type="entry name" value="INNER MEMBRANE TRANSPORTER"/>
    <property type="match status" value="1"/>
</dbReference>
<feature type="transmembrane region" description="Helical" evidence="5">
    <location>
        <begin position="224"/>
        <end position="249"/>
    </location>
</feature>
<feature type="transmembrane region" description="Helical" evidence="5">
    <location>
        <begin position="198"/>
        <end position="218"/>
    </location>
</feature>
<organism evidence="7 8">
    <name type="scientific">Nisaea acidiphila</name>
    <dbReference type="NCBI Taxonomy" id="1862145"/>
    <lineage>
        <taxon>Bacteria</taxon>
        <taxon>Pseudomonadati</taxon>
        <taxon>Pseudomonadota</taxon>
        <taxon>Alphaproteobacteria</taxon>
        <taxon>Rhodospirillales</taxon>
        <taxon>Thalassobaculaceae</taxon>
        <taxon>Nisaea</taxon>
    </lineage>
</organism>
<sequence>MTTSLDRDAEGAQSIPMLANPSLLLIATGALVGINFPLGKLAGDAGISPILWAMIPSLGVAVILFPALAARRALRAPERKVVRFAIFGGIVSFVIPNVILYAVIPHAGAGYMGLMFAQSPVFTLAFSAVLGLRTPGRLGLAGIAVGLVGAAIVSLTRGTAADAPEPIWIAAGFAVPVALAVGNVYRSMAWPENVSPDVLAFWSHGAALFGFLALLLAVEGTVPAASLAAAPEAALAQALAAAAAFPLFFRLQRIGGAVLLSQIGYVAAAVGLVVATILLGERYGWETWAGALVIAAGIALTVLAQRRS</sequence>
<feature type="transmembrane region" description="Helical" evidence="5">
    <location>
        <begin position="167"/>
        <end position="186"/>
    </location>
</feature>
<feature type="transmembrane region" description="Helical" evidence="5">
    <location>
        <begin position="256"/>
        <end position="279"/>
    </location>
</feature>
<dbReference type="Pfam" id="PF00892">
    <property type="entry name" value="EamA"/>
    <property type="match status" value="2"/>
</dbReference>
<dbReference type="RefSeq" id="WP_257771916.1">
    <property type="nucleotide sequence ID" value="NZ_CP102480.1"/>
</dbReference>
<keyword evidence="4 5" id="KW-0472">Membrane</keyword>
<feature type="transmembrane region" description="Helical" evidence="5">
    <location>
        <begin position="138"/>
        <end position="155"/>
    </location>
</feature>
<dbReference type="AlphaFoldDB" id="A0A9J7AYC4"/>
<feature type="transmembrane region" description="Helical" evidence="5">
    <location>
        <begin position="110"/>
        <end position="131"/>
    </location>
</feature>
<feature type="transmembrane region" description="Helical" evidence="5">
    <location>
        <begin position="21"/>
        <end position="38"/>
    </location>
</feature>
<keyword evidence="8" id="KW-1185">Reference proteome</keyword>
<gene>
    <name evidence="7" type="ORF">NUH88_10285</name>
</gene>
<feature type="transmembrane region" description="Helical" evidence="5">
    <location>
        <begin position="81"/>
        <end position="104"/>
    </location>
</feature>
<dbReference type="SUPFAM" id="SSF103481">
    <property type="entry name" value="Multidrug resistance efflux transporter EmrE"/>
    <property type="match status" value="2"/>
</dbReference>
<dbReference type="EMBL" id="CP102480">
    <property type="protein sequence ID" value="UUX52070.1"/>
    <property type="molecule type" value="Genomic_DNA"/>
</dbReference>
<dbReference type="Proteomes" id="UP001060336">
    <property type="component" value="Chromosome"/>
</dbReference>
<dbReference type="InterPro" id="IPR050638">
    <property type="entry name" value="AA-Vitamin_Transporters"/>
</dbReference>
<comment type="subcellular location">
    <subcellularLocation>
        <location evidence="1">Membrane</location>
        <topology evidence="1">Multi-pass membrane protein</topology>
    </subcellularLocation>
</comment>
<evidence type="ECO:0000256" key="5">
    <source>
        <dbReference type="SAM" id="Phobius"/>
    </source>
</evidence>
<feature type="domain" description="EamA" evidence="6">
    <location>
        <begin position="168"/>
        <end position="302"/>
    </location>
</feature>
<dbReference type="InterPro" id="IPR037185">
    <property type="entry name" value="EmrE-like"/>
</dbReference>
<dbReference type="PANTHER" id="PTHR32322:SF9">
    <property type="entry name" value="AMINO-ACID METABOLITE EFFLUX PUMP-RELATED"/>
    <property type="match status" value="1"/>
</dbReference>
<feature type="domain" description="EamA" evidence="6">
    <location>
        <begin position="23"/>
        <end position="154"/>
    </location>
</feature>
<keyword evidence="3 5" id="KW-1133">Transmembrane helix</keyword>
<evidence type="ECO:0000313" key="8">
    <source>
        <dbReference type="Proteomes" id="UP001060336"/>
    </source>
</evidence>
<feature type="transmembrane region" description="Helical" evidence="5">
    <location>
        <begin position="50"/>
        <end position="69"/>
    </location>
</feature>
<reference evidence="7" key="1">
    <citation type="submission" date="2022-08" db="EMBL/GenBank/DDBJ databases">
        <title>Nisaea acidiphila sp. nov., isolated from a marine algal debris and emended description of the genus Nisaea Urios et al. 2008.</title>
        <authorList>
            <person name="Kwon K."/>
        </authorList>
    </citation>
    <scope>NUCLEOTIDE SEQUENCE</scope>
    <source>
        <strain evidence="7">MEBiC11861</strain>
    </source>
</reference>
<feature type="transmembrane region" description="Helical" evidence="5">
    <location>
        <begin position="285"/>
        <end position="304"/>
    </location>
</feature>
<evidence type="ECO:0000256" key="2">
    <source>
        <dbReference type="ARBA" id="ARBA00022692"/>
    </source>
</evidence>
<evidence type="ECO:0000256" key="3">
    <source>
        <dbReference type="ARBA" id="ARBA00022989"/>
    </source>
</evidence>